<evidence type="ECO:0000256" key="1">
    <source>
        <dbReference type="SAM" id="Phobius"/>
    </source>
</evidence>
<dbReference type="InterPro" id="IPR045466">
    <property type="entry name" value="DUF6498"/>
</dbReference>
<dbReference type="AlphaFoldDB" id="A0A1F6CXY2"/>
<protein>
    <submittedName>
        <fullName evidence="2">Uncharacterized protein</fullName>
    </submittedName>
</protein>
<dbReference type="STRING" id="1798480.A2851_03380"/>
<accession>A0A1F6CXY2</accession>
<sequence>MHRFVSTSLLSLLAVNIGVIVFAVKDEWSPPTILATYWLQSVIIGIFQAKKMSGLQKFRTDGLKINEQPVAPVASTRRKVVRFFLFHYGLFHVVYLSFLFTYAGAPDFVGVLTAGAAFFANHLFSYYENHERDLRHVPNIGGMMFFPYIRIIPMHLFVVLGAIVIPTTAGLVFFLTLKTLADAAMHMIEHYGDTNTLRSSGRFY</sequence>
<name>A0A1F6CXY2_9BACT</name>
<feature type="transmembrane region" description="Helical" evidence="1">
    <location>
        <begin position="148"/>
        <end position="177"/>
    </location>
</feature>
<dbReference type="Pfam" id="PF20108">
    <property type="entry name" value="DUF6498"/>
    <property type="match status" value="1"/>
</dbReference>
<gene>
    <name evidence="2" type="ORF">A2851_03380</name>
</gene>
<evidence type="ECO:0000313" key="2">
    <source>
        <dbReference type="EMBL" id="OGG53920.1"/>
    </source>
</evidence>
<proteinExistence type="predicted"/>
<keyword evidence="1" id="KW-1133">Transmembrane helix</keyword>
<dbReference type="EMBL" id="MFKT01000007">
    <property type="protein sequence ID" value="OGG53920.1"/>
    <property type="molecule type" value="Genomic_DNA"/>
</dbReference>
<dbReference type="Proteomes" id="UP000176863">
    <property type="component" value="Unassembled WGS sequence"/>
</dbReference>
<keyword evidence="1" id="KW-0812">Transmembrane</keyword>
<feature type="transmembrane region" description="Helical" evidence="1">
    <location>
        <begin position="83"/>
        <end position="102"/>
    </location>
</feature>
<feature type="transmembrane region" description="Helical" evidence="1">
    <location>
        <begin position="33"/>
        <end position="49"/>
    </location>
</feature>
<organism evidence="2 3">
    <name type="scientific">Candidatus Kaiserbacteria bacterium RIFCSPHIGHO2_01_FULL_53_29</name>
    <dbReference type="NCBI Taxonomy" id="1798480"/>
    <lineage>
        <taxon>Bacteria</taxon>
        <taxon>Candidatus Kaiseribacteriota</taxon>
    </lineage>
</organism>
<evidence type="ECO:0000313" key="3">
    <source>
        <dbReference type="Proteomes" id="UP000176863"/>
    </source>
</evidence>
<comment type="caution">
    <text evidence="2">The sequence shown here is derived from an EMBL/GenBank/DDBJ whole genome shotgun (WGS) entry which is preliminary data.</text>
</comment>
<keyword evidence="1" id="KW-0472">Membrane</keyword>
<reference evidence="2 3" key="1">
    <citation type="journal article" date="2016" name="Nat. Commun.">
        <title>Thousands of microbial genomes shed light on interconnected biogeochemical processes in an aquifer system.</title>
        <authorList>
            <person name="Anantharaman K."/>
            <person name="Brown C.T."/>
            <person name="Hug L.A."/>
            <person name="Sharon I."/>
            <person name="Castelle C.J."/>
            <person name="Probst A.J."/>
            <person name="Thomas B.C."/>
            <person name="Singh A."/>
            <person name="Wilkins M.J."/>
            <person name="Karaoz U."/>
            <person name="Brodie E.L."/>
            <person name="Williams K.H."/>
            <person name="Hubbard S.S."/>
            <person name="Banfield J.F."/>
        </authorList>
    </citation>
    <scope>NUCLEOTIDE SEQUENCE [LARGE SCALE GENOMIC DNA]</scope>
</reference>